<dbReference type="GO" id="GO:0003700">
    <property type="term" value="F:DNA-binding transcription factor activity"/>
    <property type="evidence" value="ECO:0000318"/>
    <property type="project" value="GO_Central"/>
</dbReference>
<keyword evidence="5" id="KW-0539">Nucleus</keyword>
<evidence type="ECO:0000313" key="7">
    <source>
        <dbReference type="EMBL" id="KAJ0225276.1"/>
    </source>
</evidence>
<dbReference type="GO" id="GO:0005634">
    <property type="term" value="C:nucleus"/>
    <property type="evidence" value="ECO:0000318"/>
    <property type="project" value="GO_Central"/>
</dbReference>
<comment type="subcellular location">
    <subcellularLocation>
        <location evidence="1">Nucleus</location>
    </subcellularLocation>
</comment>
<evidence type="ECO:0000259" key="6">
    <source>
        <dbReference type="PROSITE" id="PS51369"/>
    </source>
</evidence>
<dbReference type="GO" id="GO:0043565">
    <property type="term" value="F:sequence-specific DNA binding"/>
    <property type="evidence" value="ECO:0000318"/>
    <property type="project" value="GO_Central"/>
</dbReference>
<feature type="domain" description="TCP" evidence="6">
    <location>
        <begin position="228"/>
        <end position="286"/>
    </location>
</feature>
<reference evidence="7 8" key="1">
    <citation type="journal article" date="2017" name="Nat. Commun.">
        <title>Genome assembly with in vitro proximity ligation data and whole-genome triplication in lettuce.</title>
        <authorList>
            <person name="Reyes-Chin-Wo S."/>
            <person name="Wang Z."/>
            <person name="Yang X."/>
            <person name="Kozik A."/>
            <person name="Arikit S."/>
            <person name="Song C."/>
            <person name="Xia L."/>
            <person name="Froenicke L."/>
            <person name="Lavelle D.O."/>
            <person name="Truco M.J."/>
            <person name="Xia R."/>
            <person name="Zhu S."/>
            <person name="Xu C."/>
            <person name="Xu H."/>
            <person name="Xu X."/>
            <person name="Cox K."/>
            <person name="Korf I."/>
            <person name="Meyers B.C."/>
            <person name="Michelmore R.W."/>
        </authorList>
    </citation>
    <scope>NUCLEOTIDE SEQUENCE [LARGE SCALE GENOMIC DNA]</scope>
    <source>
        <strain evidence="8">cv. Salinas</strain>
        <tissue evidence="7">Seedlings</tissue>
    </source>
</reference>
<keyword evidence="2" id="KW-0805">Transcription regulation</keyword>
<sequence length="383" mass="44507">MQLHLKMRKIVRSVGRKDKHSKICTSKGARDRRIRLSANTAIQFYDVQDRLGYDRPSNAIDWLMKEAKSAIDVLNADQYHHLQELLQPDTTTYVFNPSEAFHRTPEDRDQQNLNQDQINSFSSYPFEVISSRNENELQGENAIPVPRDINFAWNTSYNAGESFELVNREPLQSNFHRLIVHTPSNEFINHEDGLLGFSFEQEIPVQTAIQKSMQLHLKMRKIVRSVGRKDKHIKICTSKGARDRRIRLSANTAIQFYDVQDRLGYDRPSNAIDWLMKEAKSAIDVLNADQYHHLQELLQPDTTTYVFNPSEAFHRTPEDRDQHNLNQDQVNSFSSYPFEVISSRNENELQGENAIPVSRDINFAWNRSYNAGESFELVNREPL</sequence>
<keyword evidence="8" id="KW-1185">Reference proteome</keyword>
<evidence type="ECO:0000256" key="4">
    <source>
        <dbReference type="ARBA" id="ARBA00023163"/>
    </source>
</evidence>
<dbReference type="Pfam" id="PF03634">
    <property type="entry name" value="TCP"/>
    <property type="match status" value="2"/>
</dbReference>
<dbReference type="InterPro" id="IPR017887">
    <property type="entry name" value="TF_TCP_subgr"/>
</dbReference>
<feature type="domain" description="TCP" evidence="6">
    <location>
        <begin position="16"/>
        <end position="74"/>
    </location>
</feature>
<keyword evidence="4" id="KW-0804">Transcription</keyword>
<dbReference type="PANTHER" id="PTHR31072">
    <property type="entry name" value="TRANSCRIPTION FACTOR TCP4-RELATED"/>
    <property type="match status" value="1"/>
</dbReference>
<dbReference type="InterPro" id="IPR005333">
    <property type="entry name" value="Transcription_factor_TCP"/>
</dbReference>
<evidence type="ECO:0000256" key="2">
    <source>
        <dbReference type="ARBA" id="ARBA00023015"/>
    </source>
</evidence>
<comment type="caution">
    <text evidence="7">The sequence shown here is derived from an EMBL/GenBank/DDBJ whole genome shotgun (WGS) entry which is preliminary data.</text>
</comment>
<organism evidence="7 8">
    <name type="scientific">Lactuca sativa</name>
    <name type="common">Garden lettuce</name>
    <dbReference type="NCBI Taxonomy" id="4236"/>
    <lineage>
        <taxon>Eukaryota</taxon>
        <taxon>Viridiplantae</taxon>
        <taxon>Streptophyta</taxon>
        <taxon>Embryophyta</taxon>
        <taxon>Tracheophyta</taxon>
        <taxon>Spermatophyta</taxon>
        <taxon>Magnoliopsida</taxon>
        <taxon>eudicotyledons</taxon>
        <taxon>Gunneridae</taxon>
        <taxon>Pentapetalae</taxon>
        <taxon>asterids</taxon>
        <taxon>campanulids</taxon>
        <taxon>Asterales</taxon>
        <taxon>Asteraceae</taxon>
        <taxon>Cichorioideae</taxon>
        <taxon>Cichorieae</taxon>
        <taxon>Lactucinae</taxon>
        <taxon>Lactuca</taxon>
    </lineage>
</organism>
<accession>A0A9R1XTJ0</accession>
<dbReference type="Proteomes" id="UP000235145">
    <property type="component" value="Unassembled WGS sequence"/>
</dbReference>
<evidence type="ECO:0000313" key="8">
    <source>
        <dbReference type="Proteomes" id="UP000235145"/>
    </source>
</evidence>
<keyword evidence="3" id="KW-0238">DNA-binding</keyword>
<proteinExistence type="predicted"/>
<evidence type="ECO:0000256" key="3">
    <source>
        <dbReference type="ARBA" id="ARBA00023125"/>
    </source>
</evidence>
<name>A0A9R1XTJ0_LACSA</name>
<dbReference type="PANTHER" id="PTHR31072:SF240">
    <property type="entry name" value="TRANSCRIPTION FACTOR TCP10"/>
    <property type="match status" value="1"/>
</dbReference>
<dbReference type="AlphaFoldDB" id="A0A9R1XTJ0"/>
<dbReference type="PROSITE" id="PS51369">
    <property type="entry name" value="TCP"/>
    <property type="match status" value="2"/>
</dbReference>
<evidence type="ECO:0000256" key="5">
    <source>
        <dbReference type="ARBA" id="ARBA00023242"/>
    </source>
</evidence>
<dbReference type="GO" id="GO:2000032">
    <property type="term" value="P:regulation of secondary shoot formation"/>
    <property type="evidence" value="ECO:0000318"/>
    <property type="project" value="GO_Central"/>
</dbReference>
<dbReference type="EMBL" id="NBSK02000001">
    <property type="protein sequence ID" value="KAJ0225276.1"/>
    <property type="molecule type" value="Genomic_DNA"/>
</dbReference>
<protein>
    <recommendedName>
        <fullName evidence="6">TCP domain-containing protein</fullName>
    </recommendedName>
</protein>
<gene>
    <name evidence="7" type="ORF">LSAT_V11C100046050</name>
</gene>
<evidence type="ECO:0000256" key="1">
    <source>
        <dbReference type="ARBA" id="ARBA00004123"/>
    </source>
</evidence>